<dbReference type="AlphaFoldDB" id="M8CFI9"/>
<sequence>MARPELARSVSGVAQVTMVQRRQTTMMARGHKPCPDRGGEGGAHLAASPALLEEEGREGSAPRATKRSCPSSSMAMMTHHGRNQAKLQQNLMYLYM</sequence>
<accession>M8CFI9</accession>
<dbReference type="EnsemblPlants" id="EMT33184">
    <property type="protein sequence ID" value="EMT33184"/>
    <property type="gene ID" value="F775_28288"/>
</dbReference>
<feature type="region of interest" description="Disordered" evidence="1">
    <location>
        <begin position="23"/>
        <end position="83"/>
    </location>
</feature>
<name>M8CFI9_AEGTA</name>
<evidence type="ECO:0000256" key="1">
    <source>
        <dbReference type="SAM" id="MobiDB-lite"/>
    </source>
</evidence>
<protein>
    <submittedName>
        <fullName evidence="2">Uncharacterized protein</fullName>
    </submittedName>
</protein>
<proteinExistence type="predicted"/>
<evidence type="ECO:0000313" key="2">
    <source>
        <dbReference type="EnsemblPlants" id="EMT33184"/>
    </source>
</evidence>
<organism evidence="2">
    <name type="scientific">Aegilops tauschii</name>
    <name type="common">Tausch's goatgrass</name>
    <name type="synonym">Aegilops squarrosa</name>
    <dbReference type="NCBI Taxonomy" id="37682"/>
    <lineage>
        <taxon>Eukaryota</taxon>
        <taxon>Viridiplantae</taxon>
        <taxon>Streptophyta</taxon>
        <taxon>Embryophyta</taxon>
        <taxon>Tracheophyta</taxon>
        <taxon>Spermatophyta</taxon>
        <taxon>Magnoliopsida</taxon>
        <taxon>Liliopsida</taxon>
        <taxon>Poales</taxon>
        <taxon>Poaceae</taxon>
        <taxon>BOP clade</taxon>
        <taxon>Pooideae</taxon>
        <taxon>Triticodae</taxon>
        <taxon>Triticeae</taxon>
        <taxon>Triticinae</taxon>
        <taxon>Aegilops</taxon>
    </lineage>
</organism>
<reference evidence="2" key="1">
    <citation type="submission" date="2015-06" db="UniProtKB">
        <authorList>
            <consortium name="EnsemblPlants"/>
        </authorList>
    </citation>
    <scope>IDENTIFICATION</scope>
</reference>